<reference evidence="1 2" key="1">
    <citation type="submission" date="2016-10" db="EMBL/GenBank/DDBJ databases">
        <authorList>
            <person name="de Groot N.N."/>
        </authorList>
    </citation>
    <scope>NUCLEOTIDE SEQUENCE [LARGE SCALE GENOMIC DNA]</scope>
    <source>
        <strain evidence="1 2">CGMCC 4.2026</strain>
    </source>
</reference>
<dbReference type="InterPro" id="IPR013780">
    <property type="entry name" value="Glyco_hydro_b"/>
</dbReference>
<proteinExistence type="predicted"/>
<organism evidence="1 2">
    <name type="scientific">Actinacidiphila rubida</name>
    <dbReference type="NCBI Taxonomy" id="310780"/>
    <lineage>
        <taxon>Bacteria</taxon>
        <taxon>Bacillati</taxon>
        <taxon>Actinomycetota</taxon>
        <taxon>Actinomycetes</taxon>
        <taxon>Kitasatosporales</taxon>
        <taxon>Streptomycetaceae</taxon>
        <taxon>Actinacidiphila</taxon>
    </lineage>
</organism>
<dbReference type="AlphaFoldDB" id="A0A1H8HU09"/>
<dbReference type="Gene3D" id="2.60.40.1180">
    <property type="entry name" value="Golgi alpha-mannosidase II"/>
    <property type="match status" value="2"/>
</dbReference>
<dbReference type="SUPFAM" id="SSF117125">
    <property type="entry name" value="Putative glucosidase YicI, C-terminal domain"/>
    <property type="match status" value="1"/>
</dbReference>
<sequence length="124" mass="13285">MPAGTWTHLLTGRTVTGPRWVEETHGFHSLPLLVRPGTVLPWGAVDDRPSYDYASGLALRVYRPADATTVRCPVPAPDGTTAATFAVTRIGTEVTVSSPDAPAGWTAELISDETDLRLRTLGTE</sequence>
<accession>A0A1H8HU09</accession>
<dbReference type="EMBL" id="FODD01000007">
    <property type="protein sequence ID" value="SEN59396.1"/>
    <property type="molecule type" value="Genomic_DNA"/>
</dbReference>
<keyword evidence="2" id="KW-1185">Reference proteome</keyword>
<name>A0A1H8HU09_9ACTN</name>
<protein>
    <submittedName>
        <fullName evidence="1">Alpha-D-xyloside xylohydrolase</fullName>
    </submittedName>
</protein>
<dbReference type="Proteomes" id="UP000181951">
    <property type="component" value="Unassembled WGS sequence"/>
</dbReference>
<evidence type="ECO:0000313" key="2">
    <source>
        <dbReference type="Proteomes" id="UP000181951"/>
    </source>
</evidence>
<keyword evidence="1" id="KW-0378">Hydrolase</keyword>
<dbReference type="STRING" id="310780.SAMN05216267_100743"/>
<gene>
    <name evidence="1" type="ORF">SAMN05216267_100743</name>
</gene>
<dbReference type="GO" id="GO:0016787">
    <property type="term" value="F:hydrolase activity"/>
    <property type="evidence" value="ECO:0007669"/>
    <property type="project" value="UniProtKB-KW"/>
</dbReference>
<evidence type="ECO:0000313" key="1">
    <source>
        <dbReference type="EMBL" id="SEN59396.1"/>
    </source>
</evidence>